<evidence type="ECO:0000313" key="3">
    <source>
        <dbReference type="Proteomes" id="UP001153954"/>
    </source>
</evidence>
<dbReference type="AlphaFoldDB" id="A0AAU9TQ89"/>
<feature type="compositionally biased region" description="Basic residues" evidence="1">
    <location>
        <begin position="1"/>
        <end position="18"/>
    </location>
</feature>
<dbReference type="Proteomes" id="UP001153954">
    <property type="component" value="Unassembled WGS sequence"/>
</dbReference>
<keyword evidence="3" id="KW-1185">Reference proteome</keyword>
<proteinExistence type="predicted"/>
<evidence type="ECO:0000256" key="1">
    <source>
        <dbReference type="SAM" id="MobiDB-lite"/>
    </source>
</evidence>
<accession>A0AAU9TQ89</accession>
<gene>
    <name evidence="2" type="ORF">EEDITHA_LOCUS4990</name>
</gene>
<protein>
    <submittedName>
        <fullName evidence="2">Uncharacterized protein</fullName>
    </submittedName>
</protein>
<dbReference type="EMBL" id="CAKOGL010000007">
    <property type="protein sequence ID" value="CAH2088874.1"/>
    <property type="molecule type" value="Genomic_DNA"/>
</dbReference>
<feature type="region of interest" description="Disordered" evidence="1">
    <location>
        <begin position="1"/>
        <end position="46"/>
    </location>
</feature>
<reference evidence="2" key="1">
    <citation type="submission" date="2022-03" db="EMBL/GenBank/DDBJ databases">
        <authorList>
            <person name="Tunstrom K."/>
        </authorList>
    </citation>
    <scope>NUCLEOTIDE SEQUENCE</scope>
</reference>
<organism evidence="2 3">
    <name type="scientific">Euphydryas editha</name>
    <name type="common">Edith's checkerspot</name>
    <dbReference type="NCBI Taxonomy" id="104508"/>
    <lineage>
        <taxon>Eukaryota</taxon>
        <taxon>Metazoa</taxon>
        <taxon>Ecdysozoa</taxon>
        <taxon>Arthropoda</taxon>
        <taxon>Hexapoda</taxon>
        <taxon>Insecta</taxon>
        <taxon>Pterygota</taxon>
        <taxon>Neoptera</taxon>
        <taxon>Endopterygota</taxon>
        <taxon>Lepidoptera</taxon>
        <taxon>Glossata</taxon>
        <taxon>Ditrysia</taxon>
        <taxon>Papilionoidea</taxon>
        <taxon>Nymphalidae</taxon>
        <taxon>Nymphalinae</taxon>
        <taxon>Euphydryas</taxon>
    </lineage>
</organism>
<sequence length="105" mass="12765">METRSMKKRIGPLHRGRSPGHNWSWRWVSQHAKRQRNTRPKDCNKPPWQIRLEKDIEKLRADCGRLTQYINNNRSRKLIRHVKVIFETRNTHSKHENSNTKPEEF</sequence>
<evidence type="ECO:0000313" key="2">
    <source>
        <dbReference type="EMBL" id="CAH2088874.1"/>
    </source>
</evidence>
<name>A0AAU9TQ89_EUPED</name>
<comment type="caution">
    <text evidence="2">The sequence shown here is derived from an EMBL/GenBank/DDBJ whole genome shotgun (WGS) entry which is preliminary data.</text>
</comment>